<evidence type="ECO:0000256" key="3">
    <source>
        <dbReference type="ARBA" id="ARBA00022741"/>
    </source>
</evidence>
<dbReference type="Pfam" id="PF00005">
    <property type="entry name" value="ABC_tran"/>
    <property type="match status" value="1"/>
</dbReference>
<dbReference type="GO" id="GO:0016887">
    <property type="term" value="F:ATP hydrolysis activity"/>
    <property type="evidence" value="ECO:0007669"/>
    <property type="project" value="InterPro"/>
</dbReference>
<keyword evidence="3" id="KW-0547">Nucleotide-binding</keyword>
<dbReference type="InterPro" id="IPR050683">
    <property type="entry name" value="Bact_Polysacc_Export_ATP-bd"/>
</dbReference>
<gene>
    <name evidence="6" type="ORF">NIES267_04700</name>
</gene>
<evidence type="ECO:0000313" key="6">
    <source>
        <dbReference type="EMBL" id="BAY81005.1"/>
    </source>
</evidence>
<dbReference type="Gene3D" id="2.70.50.60">
    <property type="entry name" value="abc- transporter (atp binding component) like domain"/>
    <property type="match status" value="1"/>
</dbReference>
<dbReference type="InterPro" id="IPR027417">
    <property type="entry name" value="P-loop_NTPase"/>
</dbReference>
<dbReference type="GO" id="GO:0016020">
    <property type="term" value="C:membrane"/>
    <property type="evidence" value="ECO:0007669"/>
    <property type="project" value="InterPro"/>
</dbReference>
<dbReference type="Gene3D" id="3.40.50.300">
    <property type="entry name" value="P-loop containing nucleotide triphosphate hydrolases"/>
    <property type="match status" value="1"/>
</dbReference>
<dbReference type="InterPro" id="IPR017871">
    <property type="entry name" value="ABC_transporter-like_CS"/>
</dbReference>
<dbReference type="EMBL" id="AP018227">
    <property type="protein sequence ID" value="BAY81005.1"/>
    <property type="molecule type" value="Genomic_DNA"/>
</dbReference>
<dbReference type="Pfam" id="PF14524">
    <property type="entry name" value="Wzt_C"/>
    <property type="match status" value="1"/>
</dbReference>
<dbReference type="PANTHER" id="PTHR46743:SF2">
    <property type="entry name" value="TEICHOIC ACIDS EXPORT ATP-BINDING PROTEIN TAGH"/>
    <property type="match status" value="1"/>
</dbReference>
<dbReference type="CDD" id="cd10147">
    <property type="entry name" value="Wzt_C-like"/>
    <property type="match status" value="1"/>
</dbReference>
<dbReference type="AlphaFoldDB" id="A0A1Z4LIE2"/>
<comment type="similarity">
    <text evidence="1">Belongs to the ABC transporter superfamily.</text>
</comment>
<organism evidence="6 7">
    <name type="scientific">Calothrix parasitica NIES-267</name>
    <dbReference type="NCBI Taxonomy" id="1973488"/>
    <lineage>
        <taxon>Bacteria</taxon>
        <taxon>Bacillati</taxon>
        <taxon>Cyanobacteriota</taxon>
        <taxon>Cyanophyceae</taxon>
        <taxon>Nostocales</taxon>
        <taxon>Calotrichaceae</taxon>
        <taxon>Calothrix</taxon>
    </lineage>
</organism>
<dbReference type="GO" id="GO:0140359">
    <property type="term" value="F:ABC-type transporter activity"/>
    <property type="evidence" value="ECO:0007669"/>
    <property type="project" value="InterPro"/>
</dbReference>
<dbReference type="SUPFAM" id="SSF52540">
    <property type="entry name" value="P-loop containing nucleoside triphosphate hydrolases"/>
    <property type="match status" value="1"/>
</dbReference>
<evidence type="ECO:0000259" key="5">
    <source>
        <dbReference type="PROSITE" id="PS50893"/>
    </source>
</evidence>
<accession>A0A1Z4LIE2</accession>
<dbReference type="SMART" id="SM00382">
    <property type="entry name" value="AAA"/>
    <property type="match status" value="1"/>
</dbReference>
<keyword evidence="2" id="KW-0813">Transport</keyword>
<evidence type="ECO:0000256" key="4">
    <source>
        <dbReference type="ARBA" id="ARBA00022840"/>
    </source>
</evidence>
<proteinExistence type="inferred from homology"/>
<keyword evidence="7" id="KW-1185">Reference proteome</keyword>
<dbReference type="InterPro" id="IPR029439">
    <property type="entry name" value="Wzt_C"/>
</dbReference>
<dbReference type="Proteomes" id="UP000218418">
    <property type="component" value="Chromosome"/>
</dbReference>
<dbReference type="OrthoDB" id="9778870at2"/>
<dbReference type="InterPro" id="IPR015860">
    <property type="entry name" value="ABC_transpr_TagH-like"/>
</dbReference>
<dbReference type="PROSITE" id="PS00211">
    <property type="entry name" value="ABC_TRANSPORTER_1"/>
    <property type="match status" value="1"/>
</dbReference>
<feature type="domain" description="ABC transporter" evidence="5">
    <location>
        <begin position="41"/>
        <end position="272"/>
    </location>
</feature>
<evidence type="ECO:0000313" key="7">
    <source>
        <dbReference type="Proteomes" id="UP000218418"/>
    </source>
</evidence>
<dbReference type="GO" id="GO:0005524">
    <property type="term" value="F:ATP binding"/>
    <property type="evidence" value="ECO:0007669"/>
    <property type="project" value="UniProtKB-KW"/>
</dbReference>
<protein>
    <submittedName>
        <fullName evidence="6">ABC transporter-related protein</fullName>
    </submittedName>
</protein>
<evidence type="ECO:0000256" key="1">
    <source>
        <dbReference type="ARBA" id="ARBA00005417"/>
    </source>
</evidence>
<dbReference type="InterPro" id="IPR003593">
    <property type="entry name" value="AAA+_ATPase"/>
</dbReference>
<name>A0A1Z4LIE2_9CYAN</name>
<evidence type="ECO:0000256" key="2">
    <source>
        <dbReference type="ARBA" id="ARBA00022448"/>
    </source>
</evidence>
<dbReference type="InterPro" id="IPR003439">
    <property type="entry name" value="ABC_transporter-like_ATP-bd"/>
</dbReference>
<keyword evidence="4" id="KW-0067">ATP-binding</keyword>
<dbReference type="PROSITE" id="PS50893">
    <property type="entry name" value="ABC_TRANSPORTER_2"/>
    <property type="match status" value="1"/>
</dbReference>
<dbReference type="CDD" id="cd03220">
    <property type="entry name" value="ABC_KpsT_Wzt"/>
    <property type="match status" value="1"/>
</dbReference>
<reference evidence="6 7" key="1">
    <citation type="submission" date="2017-06" db="EMBL/GenBank/DDBJ databases">
        <title>Genome sequencing of cyanobaciteial culture collection at National Institute for Environmental Studies (NIES).</title>
        <authorList>
            <person name="Hirose Y."/>
            <person name="Shimura Y."/>
            <person name="Fujisawa T."/>
            <person name="Nakamura Y."/>
            <person name="Kawachi M."/>
        </authorList>
    </citation>
    <scope>NUCLEOTIDE SEQUENCE [LARGE SCALE GENOMIC DNA]</scope>
    <source>
        <strain evidence="6 7">NIES-267</strain>
    </source>
</reference>
<dbReference type="PANTHER" id="PTHR46743">
    <property type="entry name" value="TEICHOIC ACIDS EXPORT ATP-BINDING PROTEIN TAGH"/>
    <property type="match status" value="1"/>
</dbReference>
<sequence>MTSRATENHSASSEMKDDDTIISIQGVSKKFCRSLKQAYVYGLKDIAAEVFGTSRASDKLRKKEFWALRNVSIDVRKGESLGLIGVNGSGKTTLLRIISGLIKPDTGSVRIRGRVAALIALGAGFNPLLSGRENVYVNMSILGLSRQEIEDCFQDVLDFAEVWDAIDAPVRTYSSGMRARLGFACAIYTKPDILLIDEVLAVGDFKFRTKCYRKLAEIRKSGVSFILVSHSTSAILSNCDSAAYLSKGKLVINSNTKEVVKRYEEDLSIGKSRKVEIVQNELLIHGESASKDLKIKSLSFRDAEDKILKTLVTGQPAYLLVKCEAYEKLEDVSFTVMIRSISDRESCFLFIKSANDIGFIQISPGEFTVKLQLPYCGLLTGAYSMKMNVTANGSFFNILDIVESYRFKVKGNENITQSSFYQPRKWDISCI</sequence>